<evidence type="ECO:0000259" key="2">
    <source>
        <dbReference type="PROSITE" id="PS50931"/>
    </source>
</evidence>
<dbReference type="GO" id="GO:0003700">
    <property type="term" value="F:DNA-binding transcription factor activity"/>
    <property type="evidence" value="ECO:0007669"/>
    <property type="project" value="InterPro"/>
</dbReference>
<feature type="domain" description="HTH lysR-type" evidence="2">
    <location>
        <begin position="1"/>
        <end position="32"/>
    </location>
</feature>
<evidence type="ECO:0000313" key="4">
    <source>
        <dbReference type="Proteomes" id="UP000483035"/>
    </source>
</evidence>
<dbReference type="InterPro" id="IPR036390">
    <property type="entry name" value="WH_DNA-bd_sf"/>
</dbReference>
<proteinExistence type="inferred from homology"/>
<name>A0A6L9UCT5_9HYPH</name>
<dbReference type="Proteomes" id="UP000483035">
    <property type="component" value="Unassembled WGS sequence"/>
</dbReference>
<accession>A0A6L9UCT5</accession>
<dbReference type="SUPFAM" id="SSF46785">
    <property type="entry name" value="Winged helix' DNA-binding domain"/>
    <property type="match status" value="1"/>
</dbReference>
<dbReference type="GO" id="GO:0043565">
    <property type="term" value="F:sequence-specific DNA binding"/>
    <property type="evidence" value="ECO:0007669"/>
    <property type="project" value="TreeGrafter"/>
</dbReference>
<dbReference type="PANTHER" id="PTHR30537">
    <property type="entry name" value="HTH-TYPE TRANSCRIPTIONAL REGULATOR"/>
    <property type="match status" value="1"/>
</dbReference>
<sequence length="73" mass="8263">MPKATASKIVGDLEGHLRVRLLNRTTRSVQFTKEGAIYYKRASAWLQQLPDIDDVFDSEHVKPRGRLAVHTSS</sequence>
<dbReference type="RefSeq" id="WP_163991246.1">
    <property type="nucleotide sequence ID" value="NZ_WUEY01000016.1"/>
</dbReference>
<dbReference type="InterPro" id="IPR000847">
    <property type="entry name" value="LysR_HTH_N"/>
</dbReference>
<protein>
    <recommendedName>
        <fullName evidence="2">HTH lysR-type domain-containing protein</fullName>
    </recommendedName>
</protein>
<dbReference type="GO" id="GO:0006351">
    <property type="term" value="P:DNA-templated transcription"/>
    <property type="evidence" value="ECO:0007669"/>
    <property type="project" value="TreeGrafter"/>
</dbReference>
<comment type="caution">
    <text evidence="3">The sequence shown here is derived from an EMBL/GenBank/DDBJ whole genome shotgun (WGS) entry which is preliminary data.</text>
</comment>
<dbReference type="EMBL" id="WUEY01000016">
    <property type="protein sequence ID" value="NEI73171.1"/>
    <property type="molecule type" value="Genomic_DNA"/>
</dbReference>
<dbReference type="AlphaFoldDB" id="A0A6L9UCT5"/>
<organism evidence="3 4">
    <name type="scientific">Rhizobium lusitanum</name>
    <dbReference type="NCBI Taxonomy" id="293958"/>
    <lineage>
        <taxon>Bacteria</taxon>
        <taxon>Pseudomonadati</taxon>
        <taxon>Pseudomonadota</taxon>
        <taxon>Alphaproteobacteria</taxon>
        <taxon>Hyphomicrobiales</taxon>
        <taxon>Rhizobiaceae</taxon>
        <taxon>Rhizobium/Agrobacterium group</taxon>
        <taxon>Rhizobium</taxon>
    </lineage>
</organism>
<dbReference type="Gene3D" id="1.10.10.10">
    <property type="entry name" value="Winged helix-like DNA-binding domain superfamily/Winged helix DNA-binding domain"/>
    <property type="match status" value="1"/>
</dbReference>
<dbReference type="Pfam" id="PF00126">
    <property type="entry name" value="HTH_1"/>
    <property type="match status" value="1"/>
</dbReference>
<evidence type="ECO:0000313" key="3">
    <source>
        <dbReference type="EMBL" id="NEI73171.1"/>
    </source>
</evidence>
<evidence type="ECO:0000256" key="1">
    <source>
        <dbReference type="ARBA" id="ARBA00009437"/>
    </source>
</evidence>
<gene>
    <name evidence="3" type="ORF">GR212_26785</name>
</gene>
<reference evidence="3 4" key="1">
    <citation type="submission" date="2019-12" db="EMBL/GenBank/DDBJ databases">
        <title>Rhizobium genotypes associated with high levels of biological nitrogen fixation by grain legumes in a temperate-maritime cropping system.</title>
        <authorList>
            <person name="Maluk M."/>
            <person name="Francesc Ferrando Molina F."/>
            <person name="Lopez Del Egido L."/>
            <person name="Lafos M."/>
            <person name="Langarica-Fuentes A."/>
            <person name="Gebre Yohannes G."/>
            <person name="Young M.W."/>
            <person name="Martin P."/>
            <person name="Gantlett R."/>
            <person name="Kenicer G."/>
            <person name="Hawes C."/>
            <person name="Begg G.S."/>
            <person name="Quilliam R.S."/>
            <person name="Squire G.R."/>
            <person name="Poole P.S."/>
            <person name="Young P.W."/>
            <person name="Iannetta P.M."/>
            <person name="James E.K."/>
        </authorList>
    </citation>
    <scope>NUCLEOTIDE SEQUENCE [LARGE SCALE GENOMIC DNA]</scope>
    <source>
        <strain evidence="3 4">JHI1118</strain>
    </source>
</reference>
<comment type="similarity">
    <text evidence="1">Belongs to the LysR transcriptional regulatory family.</text>
</comment>
<dbReference type="InterPro" id="IPR058163">
    <property type="entry name" value="LysR-type_TF_proteobact-type"/>
</dbReference>
<dbReference type="InterPro" id="IPR036388">
    <property type="entry name" value="WH-like_DNA-bd_sf"/>
</dbReference>
<dbReference type="PROSITE" id="PS50931">
    <property type="entry name" value="HTH_LYSR"/>
    <property type="match status" value="1"/>
</dbReference>
<dbReference type="PANTHER" id="PTHR30537:SF72">
    <property type="entry name" value="LYSR FAMILY TRANSCRIPTIONAL REGULATOR"/>
    <property type="match status" value="1"/>
</dbReference>